<organism evidence="1 2">
    <name type="scientific">Romanomermis culicivorax</name>
    <name type="common">Nematode worm</name>
    <dbReference type="NCBI Taxonomy" id="13658"/>
    <lineage>
        <taxon>Eukaryota</taxon>
        <taxon>Metazoa</taxon>
        <taxon>Ecdysozoa</taxon>
        <taxon>Nematoda</taxon>
        <taxon>Enoplea</taxon>
        <taxon>Dorylaimia</taxon>
        <taxon>Mermithida</taxon>
        <taxon>Mermithoidea</taxon>
        <taxon>Mermithidae</taxon>
        <taxon>Romanomermis</taxon>
    </lineage>
</organism>
<reference evidence="2" key="1">
    <citation type="submission" date="2022-11" db="UniProtKB">
        <authorList>
            <consortium name="WormBaseParasite"/>
        </authorList>
    </citation>
    <scope>IDENTIFICATION</scope>
</reference>
<keyword evidence="1" id="KW-1185">Reference proteome</keyword>
<proteinExistence type="predicted"/>
<sequence length="138" mass="15854">MSTGWDHIEKNAVKFPEKLQDDEYRDTLKTVFTNDGKLHFFGEKGVDPTNPNWHETTLVGSFLSTYDLTNKKWLPLKNIAPFDKIDKGERLGLATGLDQIIGEYFQSACSSLGHWFQNSIKISLKTTYLFTNEKFSKK</sequence>
<protein>
    <submittedName>
        <fullName evidence="2">Uncharacterized protein</fullName>
    </submittedName>
</protein>
<dbReference type="Proteomes" id="UP000887565">
    <property type="component" value="Unplaced"/>
</dbReference>
<accession>A0A915JK01</accession>
<dbReference type="WBParaSite" id="nRc.2.0.1.t26514-RA">
    <property type="protein sequence ID" value="nRc.2.0.1.t26514-RA"/>
    <property type="gene ID" value="nRc.2.0.1.g26514"/>
</dbReference>
<name>A0A915JK01_ROMCU</name>
<dbReference type="AlphaFoldDB" id="A0A915JK01"/>
<evidence type="ECO:0000313" key="1">
    <source>
        <dbReference type="Proteomes" id="UP000887565"/>
    </source>
</evidence>
<evidence type="ECO:0000313" key="2">
    <source>
        <dbReference type="WBParaSite" id="nRc.2.0.1.t26514-RA"/>
    </source>
</evidence>